<evidence type="ECO:0008006" key="4">
    <source>
        <dbReference type="Google" id="ProtNLM"/>
    </source>
</evidence>
<sequence length="412" mass="49327">MRNEVEYQLKELILDDDFNSLQNLVNEEVNLMEILRVSHRELQHSNFLAWLFDPAETHKLGDFVLKEFIKLYFKENEFQNLGNKSGLSVFDFVHLDFDDLVIHREMQNIDLLFLSKKNEFCMMIENKIYSGEGKGQLRKYRNIIETSYPDYKHKIYIYLSLEDQNINDQDSKHYVQLNYGHISKLIEQKILKQSANLAEKTKFVLEQYLQTLKSMLNENKEIEDIAKKLYKRYKSAFDLVFKYSTPNDTSEIGNILRELIEQEKLLLPYNSNKTYVRFQPIFLHKNIEKLKDKGLFPKDGNLENNTIYLYEFNIRNHVVNFDLKIGAGEQEVRERLFEIYRKHKSFFNRVDKNLQPKWHQSFQKLILSENDIGDFIESGDTEKLRKILTEKFRELIEQDLPKYIQILESELL</sequence>
<evidence type="ECO:0000256" key="1">
    <source>
        <dbReference type="SAM" id="Coils"/>
    </source>
</evidence>
<name>A0AAP9GTK6_9GAMM</name>
<gene>
    <name evidence="2" type="ORF">GJD93_06510</name>
</gene>
<dbReference type="EMBL" id="CP046045">
    <property type="protein sequence ID" value="QGM27348.1"/>
    <property type="molecule type" value="Genomic_DNA"/>
</dbReference>
<keyword evidence="1" id="KW-0175">Coiled coil</keyword>
<evidence type="ECO:0000313" key="2">
    <source>
        <dbReference type="EMBL" id="QGM27348.1"/>
    </source>
</evidence>
<organism evidence="2 3">
    <name type="scientific">Acinetobacter towneri</name>
    <dbReference type="NCBI Taxonomy" id="202956"/>
    <lineage>
        <taxon>Bacteria</taxon>
        <taxon>Pseudomonadati</taxon>
        <taxon>Pseudomonadota</taxon>
        <taxon>Gammaproteobacteria</taxon>
        <taxon>Moraxellales</taxon>
        <taxon>Moraxellaceae</taxon>
        <taxon>Acinetobacter</taxon>
    </lineage>
</organism>
<dbReference type="Pfam" id="PF14281">
    <property type="entry name" value="PDDEXK_4"/>
    <property type="match status" value="1"/>
</dbReference>
<accession>A0AAP9GTK6</accession>
<feature type="coiled-coil region" evidence="1">
    <location>
        <begin position="205"/>
        <end position="232"/>
    </location>
</feature>
<proteinExistence type="predicted"/>
<protein>
    <recommendedName>
        <fullName evidence="4">PD-(D/E)XK nuclease family protein</fullName>
    </recommendedName>
</protein>
<reference evidence="3" key="1">
    <citation type="submission" date="2019-11" db="EMBL/GenBank/DDBJ databases">
        <title>Escherichia coli 1916D6.</title>
        <authorList>
            <person name="Yao H."/>
            <person name="Du X."/>
            <person name="Yu R."/>
            <person name="Li A."/>
        </authorList>
    </citation>
    <scope>NUCLEOTIDE SEQUENCE [LARGE SCALE GENOMIC DNA]</scope>
    <source>
        <strain evidence="3">19110F47</strain>
    </source>
</reference>
<dbReference type="AlphaFoldDB" id="A0AAP9GTK6"/>
<dbReference type="Proteomes" id="UP000405075">
    <property type="component" value="Chromosome"/>
</dbReference>
<dbReference type="InterPro" id="IPR029470">
    <property type="entry name" value="PDDEXK_4"/>
</dbReference>
<evidence type="ECO:0000313" key="3">
    <source>
        <dbReference type="Proteomes" id="UP000405075"/>
    </source>
</evidence>